<gene>
    <name evidence="4" type="ORF">O0235_07680</name>
</gene>
<keyword evidence="5" id="KW-1185">Reference proteome</keyword>
<evidence type="ECO:0000313" key="5">
    <source>
        <dbReference type="Proteomes" id="UP001212803"/>
    </source>
</evidence>
<sequence>MTLALYGKSRRRQGALITAALLAVIIASIGALSIITGAFAHHNTYSTNATCSGWTATANYVGGSSKVLVVMDNVVIGGQSYQGSWSSGFATGSGTSGGVLQYSGGQIDGRTLPNSGTGAITNLTNVWYWYGVDNERIDPNDSTSPYAVIFNRSGNWPAGSFSGRILLYYQGNNNTWSYSHADSITPDPNDRGTITAPTQPSNCATIIIKKVVAGQGAPSGATFDFTVRDLGLKQDVATVTGITGGGSSSVKVTVDNGGSGGDNDDFRVTETDPGIGWATKHYIKSGSSVDCSKVKDSDWKNGRTADGGDLNNLDSGDSVTVCFLNTYTPRTVKIQVHKYTPSQGQGQDWQNVGKGQGTYEYTLYLDNNGVKGAAISGSFGHLTPSVGFAPQTVWITETNTGGLQFYGWFLPENHSSGNPQCNQLPATWEDGDKFGQGQNEGTAYTSVDLKIPYEYFVDTPGDQTGVYHICAYNKPQSGTLIVGKVKDPTAGVPAADGSQFSGTATNQGNAAVHNWGAITFGAFSTISNIPAGTYTLSETGTQNGWTPYGWAAGSLNQQGQPTCPAEKTSYTAGNPLTNVQVNANETKVVCVMNTKTAQVPTIDKQKATEGYTGGYAYWEIIVNNPENIAQTVKINDVDVTFVSVTGGTCSDSDFSDNEITCSVNANSTLEVKVKKQITTTCREQTIRNTATVYLVPPTGGNPVLIGTAGNSNDTEYTIPADTSQCGLPSIRKEASQSFQDNEVSDPANVAWVVTVTNPNGTNGTTRTVWIKDANVTVTSGPNYTVGASCTIPSGSSFQQELTGTTGVQCTMPAGSSFTFTVKPSPAPQRTCENQVFTNTAYLYMSNGELVGKIGEASSSITLQGNPELCTRKVKVCKVVENNNDGIRKTNQSFTFEVTYGYGSEAQYVTLTVDEGGDGEVCKEVTVPANATVTVIETGAPTGWNHAAGYPKYAINDGSQSSGNSAQLQPPASPGGPNKVTFYNKEKVVKNVTFSKYICDTFGDVPRNEGPGGQDDTGKNVFGGGGLNGLLGPKGPSNDSAPVTPNNDNRGNCALATTPWTFNLWTSNRSNGFGGTLLQTVTVTGSQSVALDDDVIQHMQQQGNTLGVYVEEVYQAGYAFGALKCYTDHLNDDNWEWIDPSALQEQGEIHCIAYNVKITPPKLTVKKVTKAADGTTIQSSDQFSFTVQPNTGVSPASFSLDTDPNTGTVTDTQAVTLPASSASGGVTYTITETAPASWLLQSVVCQDAQGNPVQATVNLQAGTAQVTLQTGGVAAAASDVTCTFTNAQRKGTIIVHKVYPEGFTPDGATFSGSLTSQAEDVTWGPLAVGGQQAIEVPAGGYTVTEESEVGYELVGIGFSAQAACNPDSAVTALSVDDVPGFYVNVGPGETKDVYVCNRPMGTVVIVKYENVPPATAQSWNFTGTVPSLPVSLSTTGTTNSVGTASTTILNVPVGTYSIAETEGRRACTAGTTSSDWETRGLVQVGGSLPGAGAVNAAPIVSNGSLSVPVQAGQTTYVVFGNIGCGSVLSAANLVVNKFSDPFANFSGTTPLSGWTITITGTAGTANGQTFTATTDGAGQAFFLGIPDGTYTVCETLQPGWQNVGSKYNTINQAGLCRTGITVNLNETATVNFYNQPRVTIRVQKTLSVIGFTSPGAGWQFTLTGCGITQQQGTTNQQGVVEFTDLPPAIGCSYTVTETVQSGWTPQFVSQTAQPTQGGQVVTLTFLNIRDFNPPCVDPNDPRCVPPPPTVTPTPPTATPTTPTATPTNTPTPTATPTNTPTPTPTNTPVTQVAGERTPGPGQSPTPLAPATGFGFGQGEGGMSLLLVLAGLVSLSLGLGFLALGRRTNR</sequence>
<dbReference type="Gene3D" id="2.60.40.10">
    <property type="entry name" value="Immunoglobulins"/>
    <property type="match status" value="1"/>
</dbReference>
<feature type="domain" description="SpaA-like prealbumin fold" evidence="3">
    <location>
        <begin position="1164"/>
        <end position="1286"/>
    </location>
</feature>
<organism evidence="4 5">
    <name type="scientific">Tepidiforma flava</name>
    <dbReference type="NCBI Taxonomy" id="3004094"/>
    <lineage>
        <taxon>Bacteria</taxon>
        <taxon>Bacillati</taxon>
        <taxon>Chloroflexota</taxon>
        <taxon>Tepidiformia</taxon>
        <taxon>Tepidiformales</taxon>
        <taxon>Tepidiformaceae</taxon>
        <taxon>Tepidiforma</taxon>
    </lineage>
</organism>
<keyword evidence="2" id="KW-0472">Membrane</keyword>
<feature type="region of interest" description="Disordered" evidence="1">
    <location>
        <begin position="954"/>
        <end position="978"/>
    </location>
</feature>
<evidence type="ECO:0000256" key="1">
    <source>
        <dbReference type="SAM" id="MobiDB-lite"/>
    </source>
</evidence>
<feature type="region of interest" description="Disordered" evidence="1">
    <location>
        <begin position="1736"/>
        <end position="1813"/>
    </location>
</feature>
<dbReference type="RefSeq" id="WP_270057959.1">
    <property type="nucleotide sequence ID" value="NZ_CP115149.1"/>
</dbReference>
<feature type="compositionally biased region" description="Gly residues" evidence="1">
    <location>
        <begin position="1009"/>
        <end position="1028"/>
    </location>
</feature>
<dbReference type="InterPro" id="IPR055371">
    <property type="entry name" value="SpaA_PFL_dom_4"/>
</dbReference>
<dbReference type="Proteomes" id="UP001212803">
    <property type="component" value="Chromosome"/>
</dbReference>
<keyword evidence="2" id="KW-1133">Transmembrane helix</keyword>
<dbReference type="InterPro" id="IPR013783">
    <property type="entry name" value="Ig-like_fold"/>
</dbReference>
<evidence type="ECO:0000259" key="3">
    <source>
        <dbReference type="Pfam" id="PF24514"/>
    </source>
</evidence>
<feature type="transmembrane region" description="Helical" evidence="2">
    <location>
        <begin position="1821"/>
        <end position="1842"/>
    </location>
</feature>
<dbReference type="SUPFAM" id="SSF117074">
    <property type="entry name" value="Hypothetical protein PA1324"/>
    <property type="match status" value="1"/>
</dbReference>
<feature type="compositionally biased region" description="Polar residues" evidence="1">
    <location>
        <begin position="1036"/>
        <end position="1049"/>
    </location>
</feature>
<protein>
    <recommendedName>
        <fullName evidence="3">SpaA-like prealbumin fold domain-containing protein</fullName>
    </recommendedName>
</protein>
<name>A0ABY7MA53_9CHLR</name>
<reference evidence="4 5" key="1">
    <citation type="journal article" date="2023" name="ISME J.">
        <title>Thermophilic Dehalococcoidia with unusual traits shed light on an unexpected past.</title>
        <authorList>
            <person name="Palmer M."/>
            <person name="Covington J.K."/>
            <person name="Zhou E.M."/>
            <person name="Thomas S.C."/>
            <person name="Habib N."/>
            <person name="Seymour C.O."/>
            <person name="Lai D."/>
            <person name="Johnston J."/>
            <person name="Hashimi A."/>
            <person name="Jiao J.Y."/>
            <person name="Muok A.R."/>
            <person name="Liu L."/>
            <person name="Xian W.D."/>
            <person name="Zhi X.Y."/>
            <person name="Li M.M."/>
            <person name="Silva L.P."/>
            <person name="Bowen B.P."/>
            <person name="Louie K."/>
            <person name="Briegel A."/>
            <person name="Pett-Ridge J."/>
            <person name="Weber P.K."/>
            <person name="Tocheva E.I."/>
            <person name="Woyke T."/>
            <person name="Northen T.R."/>
            <person name="Mayali X."/>
            <person name="Li W.J."/>
            <person name="Hedlund B.P."/>
        </authorList>
    </citation>
    <scope>NUCLEOTIDE SEQUENCE [LARGE SCALE GENOMIC DNA]</scope>
    <source>
        <strain evidence="4 5">YIM 72310</strain>
    </source>
</reference>
<feature type="region of interest" description="Disordered" evidence="1">
    <location>
        <begin position="1004"/>
        <end position="1051"/>
    </location>
</feature>
<evidence type="ECO:0000313" key="4">
    <source>
        <dbReference type="EMBL" id="WBL37446.1"/>
    </source>
</evidence>
<proteinExistence type="predicted"/>
<evidence type="ECO:0000256" key="2">
    <source>
        <dbReference type="SAM" id="Phobius"/>
    </source>
</evidence>
<keyword evidence="2" id="KW-0812">Transmembrane</keyword>
<dbReference type="EMBL" id="CP115149">
    <property type="protein sequence ID" value="WBL37446.1"/>
    <property type="molecule type" value="Genomic_DNA"/>
</dbReference>
<dbReference type="Pfam" id="PF24514">
    <property type="entry name" value="SpaA_4"/>
    <property type="match status" value="1"/>
</dbReference>
<accession>A0ABY7MA53</accession>
<feature type="compositionally biased region" description="Low complexity" evidence="1">
    <location>
        <begin position="1757"/>
        <end position="1777"/>
    </location>
</feature>
<feature type="compositionally biased region" description="Pro residues" evidence="1">
    <location>
        <begin position="1742"/>
        <end position="1756"/>
    </location>
</feature>
<feature type="compositionally biased region" description="Polar residues" evidence="1">
    <location>
        <begin position="956"/>
        <end position="969"/>
    </location>
</feature>